<evidence type="ECO:0000313" key="4">
    <source>
        <dbReference type="Proteomes" id="UP001595789"/>
    </source>
</evidence>
<feature type="coiled-coil region" evidence="1">
    <location>
        <begin position="1129"/>
        <end position="1159"/>
    </location>
</feature>
<proteinExistence type="predicted"/>
<name>A0ABV8PEF4_9SPHI</name>
<dbReference type="Pfam" id="PF20155">
    <property type="entry name" value="TMP_3"/>
    <property type="match status" value="1"/>
</dbReference>
<reference evidence="4" key="1">
    <citation type="journal article" date="2019" name="Int. J. Syst. Evol. Microbiol.">
        <title>The Global Catalogue of Microorganisms (GCM) 10K type strain sequencing project: providing services to taxonomists for standard genome sequencing and annotation.</title>
        <authorList>
            <consortium name="The Broad Institute Genomics Platform"/>
            <consortium name="The Broad Institute Genome Sequencing Center for Infectious Disease"/>
            <person name="Wu L."/>
            <person name="Ma J."/>
        </authorList>
    </citation>
    <scope>NUCLEOTIDE SEQUENCE [LARGE SCALE GENOMIC DNA]</scope>
    <source>
        <strain evidence="4">CCM 8691</strain>
    </source>
</reference>
<dbReference type="EMBL" id="JBHSBW010000016">
    <property type="protein sequence ID" value="MFC4213484.1"/>
    <property type="molecule type" value="Genomic_DNA"/>
</dbReference>
<protein>
    <submittedName>
        <fullName evidence="3">Tape measure protein</fullName>
    </submittedName>
</protein>
<evidence type="ECO:0000259" key="2">
    <source>
        <dbReference type="Pfam" id="PF20155"/>
    </source>
</evidence>
<gene>
    <name evidence="3" type="ORF">ACFOWA_19985</name>
</gene>
<sequence length="1375" mass="151380">MAKRASGSSSLNWSVKVSVDEARKNIKTIRQEFDEMIKKAQLASKALTSGFDAKPMTGYQQGLLNLKSALATSQENTERLRQENIRLRNEYEQGKISAQSYRTEIAKINLERKQEVEAARAARKAAQEVAGSYNEAQKRLKELGTEIKGAENGFKKLTPELRAKVKEYNELNEALKKFDEKMGNHQRNVGNYRGAIRGASEDLLSFATTYLSLGNALTYVFDKTLAFQRIKTPLTYILGSEGEANNKLAELKQLAADLGLEFFTIANSYKQFTAAARASNFDLAQSEKIFKSVTKASAVLGLSNEQLEGSLLAIQQMISKGNVQAEELRGQLSERLPGAFALSAKAMGVTEQELNKLLKTGDVVASDLLPKLALELDKSYGDKAAAGVAGLNAELGRLTTELSSAAGDSSALSKKLFEPIIIGAREAVKEIGQMFRGSFAENLRYFFTFSNKSLANQRSVYDLRDAKNNNLSAQKAAEQYSTEGKSLADLRTKYQQLGESVKNAVEAQAKFKADVKSGAKEETKDATVIEYTAIANGIIAQRRRIGEAYAILKQQQKSAIKEVRDESLTAVADIRKRITELQKMSGSAIEGSDVSDRIKALQDKLKKPSNKKVIAEDDSAFKAQRALQAKLDEAGAKGKRESLDADEKELADKKAFYENLRRLAREHNEDVEKYNASPKNSGKKRRIKVDAGVLLPGESDAIGGITDKIAANELKNSLDDQKKIYEDFEQFRITFGEEKAKERFKNAKDRYGNLIDLDRTYLEKLNDLQSKLTGDDKAKGGDGGGQQIAKQAKVLEDATRVAVDEENKKNLELLKAYQSYADKRKGYQEAALAEAARLRKLGDEAAAQNAINEGIEQVKQLDSENIKKMASYKVLFDWVGKRTKKQLYEAIKAYEEDLKNFKGNAQEKAKAQKELDNLKQAIKTNNIQELQEVVSQLSQVATIFDNINGNIGNISEVLINAAQAYVDIQKGIKDIKDPEKSTTEKIGAGLGIVGAAISVANSVFGYFKGLKAAKEAAKKAMDEYQDAAIKGERDYQALLRKRQLDDAQRGKTSYNAIISQLEALKKQSPEIEKAYNKIFSALQGESYTSGVGYQNGTWLRKAKTWDIMASLAGSQFADLEKLYTQGKLKDQAKADFESLKALRDELELAGISVQQLQEQLNDLLTGTNVNGLADGLKQLFENGKFAAQDFATSFEDIMRKSLSTSFSEKVMKDALKPFYDEYAALFVSGTPTNSQIDALREKYKQIGSNLGQQYQEMIDAAGLNSNVTPPSGVIGTITSAGLTENSANQLLGIARGTFDNTKITAVNSLKIATDLGKIYLSALNSFQELQAINANTFRTAKNTDNVEALLINIDKNTKPSPNSGYQNLINNGVKP</sequence>
<dbReference type="InterPro" id="IPR013491">
    <property type="entry name" value="Tape_meas_N"/>
</dbReference>
<organism evidence="3 4">
    <name type="scientific">Pedobacter lithocola</name>
    <dbReference type="NCBI Taxonomy" id="1908239"/>
    <lineage>
        <taxon>Bacteria</taxon>
        <taxon>Pseudomonadati</taxon>
        <taxon>Bacteroidota</taxon>
        <taxon>Sphingobacteriia</taxon>
        <taxon>Sphingobacteriales</taxon>
        <taxon>Sphingobacteriaceae</taxon>
        <taxon>Pedobacter</taxon>
    </lineage>
</organism>
<feature type="coiled-coil region" evidence="1">
    <location>
        <begin position="133"/>
        <end position="188"/>
    </location>
</feature>
<dbReference type="InterPro" id="IPR053058">
    <property type="entry name" value="Mulikevirus_tape_measure"/>
</dbReference>
<dbReference type="NCBIfam" id="TIGR02675">
    <property type="entry name" value="tape_meas_nterm"/>
    <property type="match status" value="1"/>
</dbReference>
<dbReference type="Proteomes" id="UP001595789">
    <property type="component" value="Unassembled WGS sequence"/>
</dbReference>
<feature type="coiled-coil region" evidence="1">
    <location>
        <begin position="884"/>
        <end position="928"/>
    </location>
</feature>
<feature type="coiled-coil region" evidence="1">
    <location>
        <begin position="463"/>
        <end position="507"/>
    </location>
</feature>
<accession>A0ABV8PEF4</accession>
<keyword evidence="4" id="KW-1185">Reference proteome</keyword>
<comment type="caution">
    <text evidence="3">The sequence shown here is derived from an EMBL/GenBank/DDBJ whole genome shotgun (WGS) entry which is preliminary data.</text>
</comment>
<dbReference type="PANTHER" id="PTHR38812">
    <property type="entry name" value="MU-LIKE PROPHAGE FLUMU PROTEIN GP42"/>
    <property type="match status" value="1"/>
</dbReference>
<dbReference type="RefSeq" id="WP_378988730.1">
    <property type="nucleotide sequence ID" value="NZ_JBHSBW010000016.1"/>
</dbReference>
<feature type="domain" description="Tape measure protein N-terminal" evidence="2">
    <location>
        <begin position="226"/>
        <end position="408"/>
    </location>
</feature>
<evidence type="ECO:0000256" key="1">
    <source>
        <dbReference type="SAM" id="Coils"/>
    </source>
</evidence>
<keyword evidence="1" id="KW-0175">Coiled coil</keyword>
<dbReference type="PANTHER" id="PTHR38812:SF2">
    <property type="entry name" value="MU-LIKE PROPHAGE FLUMU PROTEIN GP42"/>
    <property type="match status" value="1"/>
</dbReference>
<evidence type="ECO:0000313" key="3">
    <source>
        <dbReference type="EMBL" id="MFC4213484.1"/>
    </source>
</evidence>
<feature type="coiled-coil region" evidence="1">
    <location>
        <begin position="63"/>
        <end position="90"/>
    </location>
</feature>